<dbReference type="InterPro" id="IPR051365">
    <property type="entry name" value="TOX_HMG-box_domain"/>
</dbReference>
<dbReference type="CDD" id="cd21995">
    <property type="entry name" value="HMG-box_TOX-like"/>
    <property type="match status" value="1"/>
</dbReference>
<feature type="region of interest" description="Disordered" evidence="5">
    <location>
        <begin position="329"/>
        <end position="400"/>
    </location>
</feature>
<dbReference type="Gene3D" id="1.10.30.10">
    <property type="entry name" value="High mobility group box domain"/>
    <property type="match status" value="1"/>
</dbReference>
<dbReference type="AlphaFoldDB" id="A0A6F9DUQ6"/>
<evidence type="ECO:0000256" key="3">
    <source>
        <dbReference type="ARBA" id="ARBA00023242"/>
    </source>
</evidence>
<protein>
    <submittedName>
        <fullName evidence="7">CAGF9</fullName>
    </submittedName>
</protein>
<dbReference type="InterPro" id="IPR036910">
    <property type="entry name" value="HMG_box_dom_sf"/>
</dbReference>
<dbReference type="EMBL" id="LR791312">
    <property type="protein sequence ID" value="CAB3267174.1"/>
    <property type="molecule type" value="mRNA"/>
</dbReference>
<dbReference type="FunFam" id="1.10.30.10:FF:000005">
    <property type="entry name" value="TOX high mobility group box family member 3"/>
    <property type="match status" value="1"/>
</dbReference>
<feature type="DNA-binding region" description="HMG box" evidence="4">
    <location>
        <begin position="228"/>
        <end position="296"/>
    </location>
</feature>
<dbReference type="PANTHER" id="PTHR45781:SF1">
    <property type="entry name" value="HMG BOX DOMAIN-CONTAINING PROTEIN"/>
    <property type="match status" value="1"/>
</dbReference>
<evidence type="ECO:0000256" key="5">
    <source>
        <dbReference type="SAM" id="MobiDB-lite"/>
    </source>
</evidence>
<dbReference type="InterPro" id="IPR009071">
    <property type="entry name" value="HMG_box_dom"/>
</dbReference>
<feature type="compositionally biased region" description="Basic residues" evidence="5">
    <location>
        <begin position="213"/>
        <end position="223"/>
    </location>
</feature>
<dbReference type="GO" id="GO:0005634">
    <property type="term" value="C:nucleus"/>
    <property type="evidence" value="ECO:0007669"/>
    <property type="project" value="UniProtKB-SubCell"/>
</dbReference>
<comment type="subcellular location">
    <subcellularLocation>
        <location evidence="1">Nucleus</location>
    </subcellularLocation>
</comment>
<dbReference type="PANTHER" id="PTHR45781">
    <property type="entry name" value="AGAP000281-PA"/>
    <property type="match status" value="1"/>
</dbReference>
<organism evidence="7">
    <name type="scientific">Phallusia mammillata</name>
    <dbReference type="NCBI Taxonomy" id="59560"/>
    <lineage>
        <taxon>Eukaryota</taxon>
        <taxon>Metazoa</taxon>
        <taxon>Chordata</taxon>
        <taxon>Tunicata</taxon>
        <taxon>Ascidiacea</taxon>
        <taxon>Phlebobranchia</taxon>
        <taxon>Ascidiidae</taxon>
        <taxon>Phallusia</taxon>
    </lineage>
</organism>
<keyword evidence="2 4" id="KW-0238">DNA-binding</keyword>
<evidence type="ECO:0000259" key="6">
    <source>
        <dbReference type="PROSITE" id="PS50118"/>
    </source>
</evidence>
<feature type="compositionally biased region" description="Polar residues" evidence="5">
    <location>
        <begin position="348"/>
        <end position="361"/>
    </location>
</feature>
<reference evidence="7" key="1">
    <citation type="submission" date="2020-04" db="EMBL/GenBank/DDBJ databases">
        <authorList>
            <person name="Neveu A P."/>
        </authorList>
    </citation>
    <scope>NUCLEOTIDE SEQUENCE</scope>
    <source>
        <tissue evidence="7">Whole embryo</tissue>
    </source>
</reference>
<evidence type="ECO:0000256" key="2">
    <source>
        <dbReference type="ARBA" id="ARBA00023125"/>
    </source>
</evidence>
<accession>A0A6F9DUQ6</accession>
<gene>
    <name evidence="7" type="primary">Tox</name>
</gene>
<dbReference type="GO" id="GO:0031490">
    <property type="term" value="F:chromatin DNA binding"/>
    <property type="evidence" value="ECO:0007669"/>
    <property type="project" value="TreeGrafter"/>
</dbReference>
<dbReference type="GO" id="GO:0006357">
    <property type="term" value="P:regulation of transcription by RNA polymerase II"/>
    <property type="evidence" value="ECO:0007669"/>
    <property type="project" value="TreeGrafter"/>
</dbReference>
<dbReference type="SMART" id="SM00398">
    <property type="entry name" value="HMG"/>
    <property type="match status" value="1"/>
</dbReference>
<proteinExistence type="evidence at transcript level"/>
<feature type="compositionally biased region" description="Polar residues" evidence="5">
    <location>
        <begin position="377"/>
        <end position="400"/>
    </location>
</feature>
<evidence type="ECO:0000256" key="4">
    <source>
        <dbReference type="PROSITE-ProRule" id="PRU00267"/>
    </source>
</evidence>
<feature type="region of interest" description="Disordered" evidence="5">
    <location>
        <begin position="196"/>
        <end position="229"/>
    </location>
</feature>
<dbReference type="SUPFAM" id="SSF47095">
    <property type="entry name" value="HMG-box"/>
    <property type="match status" value="1"/>
</dbReference>
<dbReference type="PROSITE" id="PS50118">
    <property type="entry name" value="HMG_BOX_2"/>
    <property type="match status" value="1"/>
</dbReference>
<sequence length="595" mass="65441">MNDGIENFMGYLDQPCEYSFDAPVQNLPTQKQSGLDQRTGYNRSNFGNIPARYHPYSSVPRYQQTSGNYQCPTNCYTVQSTYSLTEPLSYDRFRNTSFTMDNTSLEPNCSFGNSNNNNNSVIGGCSYSMGTVPVPSSLYGQVETQHSSESLYNQSHPVVSSALLSNRKEYSVNQRFSNYPTFTSNRSRLFQTMEIDSASSPEQDYSEVDAGGKKRGPKKRKKKGANEPQKPVSAYALFFRDTQAAIKAENPNATFGEISKIVASMWDSLSEEAKQVYKQKTESAKRDYLKQLAAYRANLVSRGGLDADEDESQPLSLLKIKMSDSNHSVLPPLPKLQMAPNSSKKDWSSSLPNVPETNLSSIPDDMQLGEGRAPSPSLVSVSFSAPNGNSTQTVQVSPGSQALVPPPIQLRNIVPKANSPVAFLPSKPGQVIKVLPASQAASIANSQSGRTRIIKMADMLRPVVSQASGSEVCSPTQSVQPILQMLAQENEVEQSNLSASSERIHFQPNNALSRIECIDLTNTPAPILESQEFEPVTNKFEDATVQYCIREGCNNVAVADPHWNKEYCSNECVVNHCRDVFDAWTSARKVSASVN</sequence>
<dbReference type="PRINTS" id="PR00886">
    <property type="entry name" value="HIGHMOBLTY12"/>
</dbReference>
<dbReference type="Pfam" id="PF00505">
    <property type="entry name" value="HMG_box"/>
    <property type="match status" value="1"/>
</dbReference>
<keyword evidence="3 4" id="KW-0539">Nucleus</keyword>
<evidence type="ECO:0000313" key="7">
    <source>
        <dbReference type="EMBL" id="CAB3267174.1"/>
    </source>
</evidence>
<name>A0A6F9DUQ6_9ASCI</name>
<feature type="domain" description="HMG box" evidence="6">
    <location>
        <begin position="228"/>
        <end position="296"/>
    </location>
</feature>
<evidence type="ECO:0000256" key="1">
    <source>
        <dbReference type="ARBA" id="ARBA00004123"/>
    </source>
</evidence>